<proteinExistence type="predicted"/>
<gene>
    <name evidence="1" type="ORF">VVAX_05940</name>
</gene>
<dbReference type="RefSeq" id="WP_339093616.1">
    <property type="nucleotide sequence ID" value="NZ_LR743508.1"/>
</dbReference>
<sequence length="148" mass="17237">MKESKFELLDRYFAARRIKPKDGYDAEDRARRVQRLWDRLERLASPVFAEFEEYLNVALGDAVECYIDRHTGRDSDAPPYITFRWGAQGTHLNSLSFTGAVETGEIHATWRCWRNGLKFHGEDTINPLWSSELVHSMLQELVFQFAPV</sequence>
<reference evidence="1" key="1">
    <citation type="submission" date="2019-12" db="EMBL/GenBank/DDBJ databases">
        <authorList>
            <person name="Cremers G."/>
        </authorList>
    </citation>
    <scope>NUCLEOTIDE SEQUENCE</scope>
    <source>
        <strain evidence="1">Vvax</strain>
    </source>
</reference>
<protein>
    <submittedName>
        <fullName evidence="1">Uncharacterized protein</fullName>
    </submittedName>
</protein>
<organism evidence="1">
    <name type="scientific">Variovorax paradoxus</name>
    <dbReference type="NCBI Taxonomy" id="34073"/>
    <lineage>
        <taxon>Bacteria</taxon>
        <taxon>Pseudomonadati</taxon>
        <taxon>Pseudomonadota</taxon>
        <taxon>Betaproteobacteria</taxon>
        <taxon>Burkholderiales</taxon>
        <taxon>Comamonadaceae</taxon>
        <taxon>Variovorax</taxon>
    </lineage>
</organism>
<evidence type="ECO:0000313" key="1">
    <source>
        <dbReference type="EMBL" id="CAA2109669.1"/>
    </source>
</evidence>
<dbReference type="AlphaFoldDB" id="A0A679JG18"/>
<name>A0A679JG18_VARPD</name>
<dbReference type="EMBL" id="LR743508">
    <property type="protein sequence ID" value="CAA2109669.1"/>
    <property type="molecule type" value="Genomic_DNA"/>
</dbReference>
<accession>A0A679JG18</accession>